<reference evidence="3 4" key="1">
    <citation type="submission" date="2019-09" db="EMBL/GenBank/DDBJ databases">
        <title>Draft genome sequences of 48 bacterial type strains from the CCUG.</title>
        <authorList>
            <person name="Tunovic T."/>
            <person name="Pineiro-Iglesias B."/>
            <person name="Unosson C."/>
            <person name="Inganas E."/>
            <person name="Ohlen M."/>
            <person name="Cardew S."/>
            <person name="Jensie-Markopoulos S."/>
            <person name="Salva-Serra F."/>
            <person name="Jaen-Luchoro D."/>
            <person name="Karlsson R."/>
            <person name="Svensson-Stadler L."/>
            <person name="Chun J."/>
            <person name="Moore E."/>
        </authorList>
    </citation>
    <scope>NUCLEOTIDE SEQUENCE [LARGE SCALE GENOMIC DNA]</scope>
    <source>
        <strain evidence="3 4">CCUG 65687</strain>
    </source>
</reference>
<sequence length="76" mass="7320">MRVKQLVAVLLSASFVLPPSGHAQRASAPPLEPAAGASPSISTVPSGIAAGVFGTYGGAESRFSGADGASAPVASL</sequence>
<evidence type="ECO:0000313" key="4">
    <source>
        <dbReference type="Proteomes" id="UP000473571"/>
    </source>
</evidence>
<feature type="non-terminal residue" evidence="3">
    <location>
        <position position="76"/>
    </location>
</feature>
<name>A0A6L3NFV4_9BURK</name>
<dbReference type="Proteomes" id="UP000473571">
    <property type="component" value="Unassembled WGS sequence"/>
</dbReference>
<protein>
    <submittedName>
        <fullName evidence="3">M48 family peptidase</fullName>
    </submittedName>
</protein>
<accession>A0A6L3NFV4</accession>
<comment type="caution">
    <text evidence="3">The sequence shown here is derived from an EMBL/GenBank/DDBJ whole genome shotgun (WGS) entry which is preliminary data.</text>
</comment>
<evidence type="ECO:0000256" key="2">
    <source>
        <dbReference type="SAM" id="SignalP"/>
    </source>
</evidence>
<feature type="signal peptide" evidence="2">
    <location>
        <begin position="1"/>
        <end position="23"/>
    </location>
</feature>
<proteinExistence type="predicted"/>
<gene>
    <name evidence="3" type="ORF">F7R13_15015</name>
</gene>
<feature type="region of interest" description="Disordered" evidence="1">
    <location>
        <begin position="19"/>
        <end position="40"/>
    </location>
</feature>
<dbReference type="AlphaFoldDB" id="A0A6L3NFV4"/>
<organism evidence="3 4">
    <name type="scientific">Burkholderia territorii</name>
    <dbReference type="NCBI Taxonomy" id="1503055"/>
    <lineage>
        <taxon>Bacteria</taxon>
        <taxon>Pseudomonadati</taxon>
        <taxon>Pseudomonadota</taxon>
        <taxon>Betaproteobacteria</taxon>
        <taxon>Burkholderiales</taxon>
        <taxon>Burkholderiaceae</taxon>
        <taxon>Burkholderia</taxon>
        <taxon>Burkholderia cepacia complex</taxon>
    </lineage>
</organism>
<keyword evidence="2" id="KW-0732">Signal</keyword>
<feature type="chain" id="PRO_5026722338" evidence="2">
    <location>
        <begin position="24"/>
        <end position="76"/>
    </location>
</feature>
<evidence type="ECO:0000313" key="3">
    <source>
        <dbReference type="EMBL" id="KAB0674727.1"/>
    </source>
</evidence>
<dbReference type="EMBL" id="VZOL01000176">
    <property type="protein sequence ID" value="KAB0674727.1"/>
    <property type="molecule type" value="Genomic_DNA"/>
</dbReference>
<evidence type="ECO:0000256" key="1">
    <source>
        <dbReference type="SAM" id="MobiDB-lite"/>
    </source>
</evidence>